<accession>M3TFJ7</accession>
<comment type="caution">
    <text evidence="1">The sequence shown here is derived from an EMBL/GenBank/DDBJ whole genome shotgun (WGS) entry which is preliminary data.</text>
</comment>
<dbReference type="eggNOG" id="ENOG502Z809">
    <property type="taxonomic scope" value="Bacteria"/>
</dbReference>
<dbReference type="STRING" id="410332.SAMN04488550_1020"/>
<organism evidence="1 2">
    <name type="scientific">Gordonia malaquae NBRC 108250</name>
    <dbReference type="NCBI Taxonomy" id="1223542"/>
    <lineage>
        <taxon>Bacteria</taxon>
        <taxon>Bacillati</taxon>
        <taxon>Actinomycetota</taxon>
        <taxon>Actinomycetes</taxon>
        <taxon>Mycobacteriales</taxon>
        <taxon>Gordoniaceae</taxon>
        <taxon>Gordonia</taxon>
    </lineage>
</organism>
<dbReference type="RefSeq" id="WP_008379113.1">
    <property type="nucleotide sequence ID" value="NZ_BAOP01000015.1"/>
</dbReference>
<dbReference type="Proteomes" id="UP000035009">
    <property type="component" value="Unassembled WGS sequence"/>
</dbReference>
<dbReference type="OrthoDB" id="7065495at2"/>
<gene>
    <name evidence="1" type="ORF">GM1_015_00910</name>
</gene>
<protein>
    <submittedName>
        <fullName evidence="1">Uncharacterized protein</fullName>
    </submittedName>
</protein>
<evidence type="ECO:0000313" key="1">
    <source>
        <dbReference type="EMBL" id="GAC80216.1"/>
    </source>
</evidence>
<dbReference type="AlphaFoldDB" id="M3TFJ7"/>
<name>M3TFJ7_GORML</name>
<sequence>MTDLDDALAVYDAVGWEALDFAELPTAERCPAEHRATALRGLRKGPWIDFAETSSGSYGRVSLIGGRSASKLALFAITVGVDARRAVSVLEYNVPPEVLGQFVADRGAAYAADFVQRACVSSRRGLTHGPSGFGAGAITAVELTSAEVPMNIEFLKDWAVHSNAALTGDRTDFWSQAGLDVGVLAPRFDEYAHAATAMNVPMTGPLRPALAAAVERGLLDSDVAQSLAFGGLESAVRPGDLAGWLGFLLDDLNVPSSGLADRAEELIPLLTAGVPAVTDRVAPVLIGAVDDDLLPDVVSAALTAKPAKTRRIVVDALAARPVPSNSDDVLAELDALSGARQLVKPLAALATTWEVEPPAQEAASSFAVWRSVPDVWDVPRFEPGPVSPEALTDLARRLLERGEATAADVVVEQFHACAATLGAQSPDAVRTALAGVPNAATTGLSVVRSWLDGDLADIMANYPQSWAPIVRRRDAELLLRNGELPCVLSQPSWDDLRVDPADLLARLREYVGSGVAAAASDLALALLRMDVDSSPDVDFSEIDIKVVAYDGTVLDQTAGRLAAAALAEPVADPGLVSGRGWRRWTPGDIVAPSWLKQFEPIASEYGETAEFWVFPCWQGDTAMTPVAVLDEYHGNGPTLRQAARRRDPLSPGAAVNLLAAQRRFHPRDATDGQTAVYEAFDRGLLRPGAADVRYLDWADTPSSIAAFARTLSDLAEGGLTAVVWPVLDDLLAASAAQKRILSGTETVVDVVGSVLPVVRSAVVDGLADSSALDVPGLRALADRTGSSVAVKSARALAGTLPAPSRTPVPVDVAPRFDLSDVWTEGAGSAPAVDDHAAVAIDWFDPDAKSRQLVITATFAHLPDRAFAIRKGWTYDIEQEGQCRASDGGLDVWLRWDGTGIAVGDSRDQAGSGTKPPVTVLMTAVLLATLINETQDARWTVASCALDGVLQAEAVGLAMRLLLRHPVISPARMVRAIEHEPRSLRALWPILTESIRHAGDVVRAGDTIPKWANRVLDLALTVAPQLDEAVTRGLAPADASQWPGLDALADAPGKSAAITKARALRDRSRV</sequence>
<proteinExistence type="predicted"/>
<keyword evidence="2" id="KW-1185">Reference proteome</keyword>
<reference evidence="1 2" key="1">
    <citation type="submission" date="2013-02" db="EMBL/GenBank/DDBJ databases">
        <title>Whole genome shotgun sequence of Gordonia malaquae NBRC 108250.</title>
        <authorList>
            <person name="Yoshida I."/>
            <person name="Hosoyama A."/>
            <person name="Tsuchikane K."/>
            <person name="Ando Y."/>
            <person name="Baba S."/>
            <person name="Ohji S."/>
            <person name="Hamada M."/>
            <person name="Tamura T."/>
            <person name="Yamazoe A."/>
            <person name="Yamazaki S."/>
            <person name="Fujita N."/>
        </authorList>
    </citation>
    <scope>NUCLEOTIDE SEQUENCE [LARGE SCALE GENOMIC DNA]</scope>
    <source>
        <strain evidence="1 2">NBRC 108250</strain>
    </source>
</reference>
<evidence type="ECO:0000313" key="2">
    <source>
        <dbReference type="Proteomes" id="UP000035009"/>
    </source>
</evidence>
<dbReference type="EMBL" id="BAOP01000015">
    <property type="protein sequence ID" value="GAC80216.1"/>
    <property type="molecule type" value="Genomic_DNA"/>
</dbReference>